<name>A0ACB8HRL1_CITSI</name>
<comment type="caution">
    <text evidence="1">The sequence shown here is derived from an EMBL/GenBank/DDBJ whole genome shotgun (WGS) entry which is preliminary data.</text>
</comment>
<evidence type="ECO:0000313" key="1">
    <source>
        <dbReference type="EMBL" id="KAH9676942.1"/>
    </source>
</evidence>
<reference evidence="2" key="1">
    <citation type="journal article" date="2023" name="Hortic. Res.">
        <title>A chromosome-level phased genome enabling allele-level studies in sweet orange: a case study on citrus Huanglongbing tolerance.</title>
        <authorList>
            <person name="Wu B."/>
            <person name="Yu Q."/>
            <person name="Deng Z."/>
            <person name="Duan Y."/>
            <person name="Luo F."/>
            <person name="Gmitter F. Jr."/>
        </authorList>
    </citation>
    <scope>NUCLEOTIDE SEQUENCE [LARGE SCALE GENOMIC DNA]</scope>
    <source>
        <strain evidence="2">cv. Valencia</strain>
    </source>
</reference>
<accession>A0ACB8HRL1</accession>
<organism evidence="1 2">
    <name type="scientific">Citrus sinensis</name>
    <name type="common">Sweet orange</name>
    <name type="synonym">Citrus aurantium var. sinensis</name>
    <dbReference type="NCBI Taxonomy" id="2711"/>
    <lineage>
        <taxon>Eukaryota</taxon>
        <taxon>Viridiplantae</taxon>
        <taxon>Streptophyta</taxon>
        <taxon>Embryophyta</taxon>
        <taxon>Tracheophyta</taxon>
        <taxon>Spermatophyta</taxon>
        <taxon>Magnoliopsida</taxon>
        <taxon>eudicotyledons</taxon>
        <taxon>Gunneridae</taxon>
        <taxon>Pentapetalae</taxon>
        <taxon>rosids</taxon>
        <taxon>malvids</taxon>
        <taxon>Sapindales</taxon>
        <taxon>Rutaceae</taxon>
        <taxon>Aurantioideae</taxon>
        <taxon>Citrus</taxon>
    </lineage>
</organism>
<sequence length="511" mass="57485">MSLPPGFRFHPTDEELVAYYLDRKINGRTIELEIIPEIDLYKHEPWDLPDKSYLPGKDMEWYFFSPRDKKYPNGSRTNRATRAGYWKATGKDRTVHSHKQSVGMKKTLVYYRGRAPHGIRTNWVMHEYRLLDPLSGAASSSLKDSYALCRVFKKTIQIPKAKESLQEAMGNNNNDAENQTETVGFSSDEQMLGDDTSGREAEENDYSKFPSDTSSSDFTQATPTEAGNVNADEFQAPFISDEANSAVNMYSLGVDFTTNLIQDIQMPSYANLQYQCPFPPLELEDFPQINIAETKPSKPEIFDGCLMHNKEGCPNRNDNGPYEENQEANMEQNNTDLRTFNPSSTLSLKNRPIRRKKANQSANPKGPKHVGTSTRLHEKVPNEENTNFQSSIPTRDLRSCPNLHASHANPNLLHIPMYVPTSLNPLYHSTISFPPDNVTKTLPIVDVHPKNSNDHNSTGGHILLSELDGDPPDSKVLAANMDMEDDANDIDYMATSEDRVDSSEGDVSLVE</sequence>
<gene>
    <name evidence="1" type="ORF">KPL71_025214</name>
</gene>
<proteinExistence type="predicted"/>
<dbReference type="Proteomes" id="UP000829398">
    <property type="component" value="Chromosome 9"/>
</dbReference>
<keyword evidence="2" id="KW-1185">Reference proteome</keyword>
<protein>
    <submittedName>
        <fullName evidence="1">NAC domain-containing protein</fullName>
    </submittedName>
</protein>
<dbReference type="EMBL" id="CM039178">
    <property type="protein sequence ID" value="KAH9676942.1"/>
    <property type="molecule type" value="Genomic_DNA"/>
</dbReference>
<evidence type="ECO:0000313" key="2">
    <source>
        <dbReference type="Proteomes" id="UP000829398"/>
    </source>
</evidence>